<dbReference type="PATRIC" id="fig|1133568.3.peg.1523"/>
<evidence type="ECO:0000313" key="2">
    <source>
        <dbReference type="Proteomes" id="UP000007346"/>
    </source>
</evidence>
<dbReference type="EMBL" id="CP003490">
    <property type="protein sequence ID" value="AFR70857.1"/>
    <property type="molecule type" value="Genomic_DNA"/>
</dbReference>
<dbReference type="HOGENOM" id="CLU_214764_0_0_12"/>
<reference evidence="1 2" key="1">
    <citation type="journal article" date="2012" name="BMC Genomics">
        <title>Comparative genomics of Brachyspira pilosicoli strains: genome rearrangements, reductions and correlation of genetic compliment with phenotypic diversity.</title>
        <authorList>
            <person name="Mappley L.J."/>
            <person name="Black M.L."/>
            <person name="Abuoun M."/>
            <person name="Darby A.C."/>
            <person name="Woodward M.J."/>
            <person name="Parkhill J."/>
            <person name="Turner A.K."/>
            <person name="Bellgard M.I."/>
            <person name="La T."/>
            <person name="Phillips N.D."/>
            <person name="La Ragione R.M."/>
            <person name="Hampson D.J."/>
        </authorList>
    </citation>
    <scope>NUCLEOTIDE SEQUENCE [LARGE SCALE GENOMIC DNA]</scope>
    <source>
        <strain evidence="1">B2904</strain>
    </source>
</reference>
<organism evidence="1 2">
    <name type="scientific">Brachyspira pilosicoli B2904</name>
    <dbReference type="NCBI Taxonomy" id="1133568"/>
    <lineage>
        <taxon>Bacteria</taxon>
        <taxon>Pseudomonadati</taxon>
        <taxon>Spirochaetota</taxon>
        <taxon>Spirochaetia</taxon>
        <taxon>Brachyspirales</taxon>
        <taxon>Brachyspiraceae</taxon>
        <taxon>Brachyspira</taxon>
    </lineage>
</organism>
<accession>J9TXF5</accession>
<evidence type="ECO:0000313" key="1">
    <source>
        <dbReference type="EMBL" id="AFR70857.1"/>
    </source>
</evidence>
<sequence>MGRIMITGISSTSNTNKYVQSIGGVEVTVTTDLTEKTTTINVAAKVTGGALNAQA</sequence>
<protein>
    <submittedName>
        <fullName evidence="1">Unclassified protein</fullName>
    </submittedName>
</protein>
<dbReference type="AlphaFoldDB" id="J9TXF5"/>
<gene>
    <name evidence="1" type="ORF">B2904_orf1522</name>
</gene>
<proteinExistence type="predicted"/>
<dbReference type="KEGG" id="bpj:B2904_orf1522"/>
<name>J9TXF5_BRAPL</name>
<dbReference type="Proteomes" id="UP000007346">
    <property type="component" value="Chromosome"/>
</dbReference>